<dbReference type="AlphaFoldDB" id="A0A8J5RE30"/>
<name>A0A8J5RE30_ZIZPA</name>
<reference evidence="1" key="1">
    <citation type="journal article" date="2021" name="bioRxiv">
        <title>Whole Genome Assembly and Annotation of Northern Wild Rice, Zizania palustris L., Supports a Whole Genome Duplication in the Zizania Genus.</title>
        <authorList>
            <person name="Haas M."/>
            <person name="Kono T."/>
            <person name="Macchietto M."/>
            <person name="Millas R."/>
            <person name="McGilp L."/>
            <person name="Shao M."/>
            <person name="Duquette J."/>
            <person name="Hirsch C.N."/>
            <person name="Kimball J."/>
        </authorList>
    </citation>
    <scope>NUCLEOTIDE SEQUENCE</scope>
    <source>
        <tissue evidence="1">Fresh leaf tissue</tissue>
    </source>
</reference>
<gene>
    <name evidence="1" type="ORF">GUJ93_ZPchr0458g22292</name>
    <name evidence="2" type="ORF">GUJ93_ZPchr0458g22327</name>
</gene>
<comment type="caution">
    <text evidence="1">The sequence shown here is derived from an EMBL/GenBank/DDBJ whole genome shotgun (WGS) entry which is preliminary data.</text>
</comment>
<evidence type="ECO:0000313" key="1">
    <source>
        <dbReference type="EMBL" id="KAG8043675.1"/>
    </source>
</evidence>
<evidence type="ECO:0000313" key="3">
    <source>
        <dbReference type="Proteomes" id="UP000729402"/>
    </source>
</evidence>
<keyword evidence="3" id="KW-1185">Reference proteome</keyword>
<proteinExistence type="predicted"/>
<accession>A0A8J5RE30</accession>
<evidence type="ECO:0000313" key="2">
    <source>
        <dbReference type="EMBL" id="KAG8043722.1"/>
    </source>
</evidence>
<organism evidence="1 3">
    <name type="scientific">Zizania palustris</name>
    <name type="common">Northern wild rice</name>
    <dbReference type="NCBI Taxonomy" id="103762"/>
    <lineage>
        <taxon>Eukaryota</taxon>
        <taxon>Viridiplantae</taxon>
        <taxon>Streptophyta</taxon>
        <taxon>Embryophyta</taxon>
        <taxon>Tracheophyta</taxon>
        <taxon>Spermatophyta</taxon>
        <taxon>Magnoliopsida</taxon>
        <taxon>Liliopsida</taxon>
        <taxon>Poales</taxon>
        <taxon>Poaceae</taxon>
        <taxon>BOP clade</taxon>
        <taxon>Oryzoideae</taxon>
        <taxon>Oryzeae</taxon>
        <taxon>Zizaniinae</taxon>
        <taxon>Zizania</taxon>
    </lineage>
</organism>
<protein>
    <submittedName>
        <fullName evidence="1">Uncharacterized protein</fullName>
    </submittedName>
</protein>
<dbReference type="Proteomes" id="UP000729402">
    <property type="component" value="Unassembled WGS sequence"/>
</dbReference>
<reference evidence="1" key="2">
    <citation type="submission" date="2021-02" db="EMBL/GenBank/DDBJ databases">
        <authorList>
            <person name="Kimball J.A."/>
            <person name="Haas M.W."/>
            <person name="Macchietto M."/>
            <person name="Kono T."/>
            <person name="Duquette J."/>
            <person name="Shao M."/>
        </authorList>
    </citation>
    <scope>NUCLEOTIDE SEQUENCE</scope>
    <source>
        <tissue evidence="1">Fresh leaf tissue</tissue>
    </source>
</reference>
<sequence>MELWKAKLGVHLHARCAPFNVRKAWAFWTVVGEPSRNKASTKLSFFQVITADLMRIKLRPGNMGCGCELRAASLVEFSCPPVESEAPVLFDAGLKLHGPKLQMLELLIPARKGSDQSLRPDLDLGDLDVLAPL</sequence>
<dbReference type="EMBL" id="JAAALK010000953">
    <property type="protein sequence ID" value="KAG8043675.1"/>
    <property type="molecule type" value="Genomic_DNA"/>
</dbReference>
<dbReference type="EMBL" id="JAAALK010000953">
    <property type="protein sequence ID" value="KAG8043722.1"/>
    <property type="molecule type" value="Genomic_DNA"/>
</dbReference>